<evidence type="ECO:0000313" key="3">
    <source>
        <dbReference type="Proteomes" id="UP001610063"/>
    </source>
</evidence>
<proteinExistence type="inferred from homology"/>
<reference evidence="2 3" key="1">
    <citation type="journal article" date="2013" name="Int. J. Syst. Evol. Microbiol.">
        <title>Marinoscillum luteum sp. nov., isolated from marine sediment.</title>
        <authorList>
            <person name="Cha I.T."/>
            <person name="Park S.J."/>
            <person name="Kim S.J."/>
            <person name="Kim J.G."/>
            <person name="Jung M.Y."/>
            <person name="Shin K.S."/>
            <person name="Kwon K.K."/>
            <person name="Yang S.H."/>
            <person name="Seo Y.S."/>
            <person name="Rhee S.K."/>
        </authorList>
    </citation>
    <scope>NUCLEOTIDE SEQUENCE [LARGE SCALE GENOMIC DNA]</scope>
    <source>
        <strain evidence="2 3">KCTC 23939</strain>
    </source>
</reference>
<evidence type="ECO:0000313" key="2">
    <source>
        <dbReference type="EMBL" id="MFH6983328.1"/>
    </source>
</evidence>
<dbReference type="InterPro" id="IPR003735">
    <property type="entry name" value="Metal_Tscrpt_repr"/>
</dbReference>
<keyword evidence="3" id="KW-1185">Reference proteome</keyword>
<dbReference type="Proteomes" id="UP001610063">
    <property type="component" value="Unassembled WGS sequence"/>
</dbReference>
<dbReference type="InterPro" id="IPR038390">
    <property type="entry name" value="Metal_Tscrpt_repr_sf"/>
</dbReference>
<dbReference type="RefSeq" id="WP_395416906.1">
    <property type="nucleotide sequence ID" value="NZ_JBIPKE010000015.1"/>
</dbReference>
<sequence>MLPKDLTKDIKTRLLSIKGQMDGLIKMLDEGKDPEKILIQFKAAKSGLDKAHFLLLDETFRKSLAIKISVTSSACPGNCGNEEQIEMLRQQFPAIEVDDLTEKMKEISRLKKHLDRFNQLDQNNS</sequence>
<dbReference type="Pfam" id="PF02583">
    <property type="entry name" value="Trns_repr_metal"/>
    <property type="match status" value="1"/>
</dbReference>
<dbReference type="Gene3D" id="1.20.58.1000">
    <property type="entry name" value="Metal-sensitive repressor, helix protomer"/>
    <property type="match status" value="1"/>
</dbReference>
<evidence type="ECO:0000256" key="1">
    <source>
        <dbReference type="ARBA" id="ARBA00005260"/>
    </source>
</evidence>
<dbReference type="EMBL" id="JBIPKE010000015">
    <property type="protein sequence ID" value="MFH6983328.1"/>
    <property type="molecule type" value="Genomic_DNA"/>
</dbReference>
<accession>A0ABW7N6V1</accession>
<name>A0ABW7N6V1_9BACT</name>
<gene>
    <name evidence="2" type="ORF">ACHKAR_07765</name>
</gene>
<organism evidence="2 3">
    <name type="scientific">Marinoscillum luteum</name>
    <dbReference type="NCBI Taxonomy" id="861051"/>
    <lineage>
        <taxon>Bacteria</taxon>
        <taxon>Pseudomonadati</taxon>
        <taxon>Bacteroidota</taxon>
        <taxon>Cytophagia</taxon>
        <taxon>Cytophagales</taxon>
        <taxon>Reichenbachiellaceae</taxon>
        <taxon>Marinoscillum</taxon>
    </lineage>
</organism>
<comment type="caution">
    <text evidence="2">The sequence shown here is derived from an EMBL/GenBank/DDBJ whole genome shotgun (WGS) entry which is preliminary data.</text>
</comment>
<comment type="similarity">
    <text evidence="1">Belongs to the FrmR/RcnR family.</text>
</comment>
<protein>
    <submittedName>
        <fullName evidence="2">Metal-sensitive transcriptional regulator</fullName>
    </submittedName>
</protein>